<dbReference type="Gene3D" id="3.20.20.220">
    <property type="match status" value="1"/>
</dbReference>
<dbReference type="PANTHER" id="PTHR13914">
    <property type="entry name" value="PROLINE OXIDASE"/>
    <property type="match status" value="1"/>
</dbReference>
<gene>
    <name evidence="7" type="ORF">K431DRAFT_289378</name>
</gene>
<evidence type="ECO:0000313" key="7">
    <source>
        <dbReference type="EMBL" id="KAF2716460.1"/>
    </source>
</evidence>
<proteinExistence type="inferred from homology"/>
<evidence type="ECO:0000313" key="8">
    <source>
        <dbReference type="Proteomes" id="UP000799441"/>
    </source>
</evidence>
<keyword evidence="4 5" id="KW-0642">Proline metabolism</keyword>
<reference evidence="7" key="1">
    <citation type="journal article" date="2020" name="Stud. Mycol.">
        <title>101 Dothideomycetes genomes: a test case for predicting lifestyles and emergence of pathogens.</title>
        <authorList>
            <person name="Haridas S."/>
            <person name="Albert R."/>
            <person name="Binder M."/>
            <person name="Bloem J."/>
            <person name="Labutti K."/>
            <person name="Salamov A."/>
            <person name="Andreopoulos B."/>
            <person name="Baker S."/>
            <person name="Barry K."/>
            <person name="Bills G."/>
            <person name="Bluhm B."/>
            <person name="Cannon C."/>
            <person name="Castanera R."/>
            <person name="Culley D."/>
            <person name="Daum C."/>
            <person name="Ezra D."/>
            <person name="Gonzalez J."/>
            <person name="Henrissat B."/>
            <person name="Kuo A."/>
            <person name="Liang C."/>
            <person name="Lipzen A."/>
            <person name="Lutzoni F."/>
            <person name="Magnuson J."/>
            <person name="Mondo S."/>
            <person name="Nolan M."/>
            <person name="Ohm R."/>
            <person name="Pangilinan J."/>
            <person name="Park H.-J."/>
            <person name="Ramirez L."/>
            <person name="Alfaro M."/>
            <person name="Sun H."/>
            <person name="Tritt A."/>
            <person name="Yoshinaga Y."/>
            <person name="Zwiers L.-H."/>
            <person name="Turgeon B."/>
            <person name="Goodwin S."/>
            <person name="Spatafora J."/>
            <person name="Crous P."/>
            <person name="Grigoriev I."/>
        </authorList>
    </citation>
    <scope>NUCLEOTIDE SEQUENCE</scope>
    <source>
        <strain evidence="7">CBS 116435</strain>
    </source>
</reference>
<feature type="domain" description="Proline dehydrogenase" evidence="6">
    <location>
        <begin position="157"/>
        <end position="470"/>
    </location>
</feature>
<dbReference type="InterPro" id="IPR002872">
    <property type="entry name" value="Proline_DH_dom"/>
</dbReference>
<keyword evidence="3 5" id="KW-0560">Oxidoreductase</keyword>
<comment type="cofactor">
    <cofactor evidence="5">
        <name>FAD</name>
        <dbReference type="ChEBI" id="CHEBI:57692"/>
    </cofactor>
</comment>
<comment type="catalytic activity">
    <reaction evidence="5">
        <text>L-proline + a quinone = (S)-1-pyrroline-5-carboxylate + a quinol + H(+)</text>
        <dbReference type="Rhea" id="RHEA:23784"/>
        <dbReference type="ChEBI" id="CHEBI:15378"/>
        <dbReference type="ChEBI" id="CHEBI:17388"/>
        <dbReference type="ChEBI" id="CHEBI:24646"/>
        <dbReference type="ChEBI" id="CHEBI:60039"/>
        <dbReference type="ChEBI" id="CHEBI:132124"/>
        <dbReference type="EC" id="1.5.5.2"/>
    </reaction>
</comment>
<dbReference type="GO" id="GO:0004657">
    <property type="term" value="F:proline dehydrogenase activity"/>
    <property type="evidence" value="ECO:0007669"/>
    <property type="project" value="UniProtKB-EC"/>
</dbReference>
<evidence type="ECO:0000256" key="5">
    <source>
        <dbReference type="RuleBase" id="RU364054"/>
    </source>
</evidence>
<organism evidence="7 8">
    <name type="scientific">Polychaeton citri CBS 116435</name>
    <dbReference type="NCBI Taxonomy" id="1314669"/>
    <lineage>
        <taxon>Eukaryota</taxon>
        <taxon>Fungi</taxon>
        <taxon>Dikarya</taxon>
        <taxon>Ascomycota</taxon>
        <taxon>Pezizomycotina</taxon>
        <taxon>Dothideomycetes</taxon>
        <taxon>Dothideomycetidae</taxon>
        <taxon>Capnodiales</taxon>
        <taxon>Capnodiaceae</taxon>
        <taxon>Polychaeton</taxon>
    </lineage>
</organism>
<dbReference type="AlphaFoldDB" id="A0A9P4UL10"/>
<comment type="similarity">
    <text evidence="1 5">Belongs to the proline oxidase family.</text>
</comment>
<protein>
    <recommendedName>
        <fullName evidence="2 5">Proline dehydrogenase</fullName>
        <ecNumber evidence="2 5">1.5.5.2</ecNumber>
    </recommendedName>
</protein>
<keyword evidence="5" id="KW-0274">FAD</keyword>
<keyword evidence="8" id="KW-1185">Reference proteome</keyword>
<sequence>MATSKQTQRLESILTVVKRQHSAFTRTAQTYHQQRCSSISLISQRSLHTTRKHDDAAMALPPATATISTSVKPQRQVSVSDLADLPLSQILRTLLITGISSSPRLLASSSFLLRQTLESKSFIFSLERNPAMRALLWETFYKQFCAGEKDLEVGKMCQDLRHQGFAGVILEYALEVLKDAKGDEATDVETWRKGVLDTISISQPGDFVGLKWSGMGVAAFRRMEANDAPSERMEKAMREACDAAAERGVSLLPAAEETWTLEAFHRWCLDLQREYNVNGRAVVYTTYQCYLHQTASFISKHLEMAKQQNFTLGAKLVRGAYLASEKRDLIFPTIEATHAAYDAVAAALLTRRFNDTIVPAPQTIVTEQNWPDVNVMIASHNMNSVQTAMRLRRDQAFRGEKLTTTTFAQLQGMADEVSCSLIAAGKRSENLADGVKERVYKCATWGPMYECLNYLLRRASENKDAASRTRDTRVAMQGEIWRRIRATFGLA</sequence>
<dbReference type="Proteomes" id="UP000799441">
    <property type="component" value="Unassembled WGS sequence"/>
</dbReference>
<dbReference type="PANTHER" id="PTHR13914:SF30">
    <property type="entry name" value="PROLINE DEHYDROGENASE"/>
    <property type="match status" value="1"/>
</dbReference>
<dbReference type="Pfam" id="PF01619">
    <property type="entry name" value="Pro_dh"/>
    <property type="match status" value="1"/>
</dbReference>
<evidence type="ECO:0000259" key="6">
    <source>
        <dbReference type="Pfam" id="PF01619"/>
    </source>
</evidence>
<dbReference type="GO" id="GO:0010133">
    <property type="term" value="P:L-proline catabolic process to L-glutamate"/>
    <property type="evidence" value="ECO:0007669"/>
    <property type="project" value="TreeGrafter"/>
</dbReference>
<evidence type="ECO:0000256" key="2">
    <source>
        <dbReference type="ARBA" id="ARBA00012695"/>
    </source>
</evidence>
<dbReference type="InterPro" id="IPR029041">
    <property type="entry name" value="FAD-linked_oxidoreductase-like"/>
</dbReference>
<comment type="caution">
    <text evidence="7">The sequence shown here is derived from an EMBL/GenBank/DDBJ whole genome shotgun (WGS) entry which is preliminary data.</text>
</comment>
<keyword evidence="5" id="KW-0285">Flavoprotein</keyword>
<accession>A0A9P4UL10</accession>
<dbReference type="InterPro" id="IPR015659">
    <property type="entry name" value="Proline_oxidase"/>
</dbReference>
<dbReference type="GO" id="GO:0005739">
    <property type="term" value="C:mitochondrion"/>
    <property type="evidence" value="ECO:0007669"/>
    <property type="project" value="TreeGrafter"/>
</dbReference>
<dbReference type="EC" id="1.5.5.2" evidence="2 5"/>
<dbReference type="EMBL" id="MU003874">
    <property type="protein sequence ID" value="KAF2716460.1"/>
    <property type="molecule type" value="Genomic_DNA"/>
</dbReference>
<dbReference type="OrthoDB" id="5464at2759"/>
<dbReference type="SUPFAM" id="SSF51730">
    <property type="entry name" value="FAD-linked oxidoreductase"/>
    <property type="match status" value="1"/>
</dbReference>
<dbReference type="GO" id="GO:0071949">
    <property type="term" value="F:FAD binding"/>
    <property type="evidence" value="ECO:0007669"/>
    <property type="project" value="TreeGrafter"/>
</dbReference>
<evidence type="ECO:0000256" key="3">
    <source>
        <dbReference type="ARBA" id="ARBA00023002"/>
    </source>
</evidence>
<comment type="function">
    <text evidence="5">Converts proline to delta-1-pyrroline-5-carboxylate.</text>
</comment>
<evidence type="ECO:0000256" key="1">
    <source>
        <dbReference type="ARBA" id="ARBA00005869"/>
    </source>
</evidence>
<evidence type="ECO:0000256" key="4">
    <source>
        <dbReference type="ARBA" id="ARBA00023062"/>
    </source>
</evidence>
<name>A0A9P4UL10_9PEZI</name>